<dbReference type="EMBL" id="JAVRJZ010000012">
    <property type="protein sequence ID" value="KAK2716179.1"/>
    <property type="molecule type" value="Genomic_DNA"/>
</dbReference>
<evidence type="ECO:0000313" key="4">
    <source>
        <dbReference type="EMBL" id="KAK2716179.1"/>
    </source>
</evidence>
<evidence type="ECO:0000313" key="5">
    <source>
        <dbReference type="Proteomes" id="UP001187531"/>
    </source>
</evidence>
<dbReference type="PANTHER" id="PTHR12306">
    <property type="entry name" value="CELL DEATH ACTIVATOR CIDE"/>
    <property type="match status" value="1"/>
</dbReference>
<accession>A0AA88HU19</accession>
<sequence>MAVVKITDFEGIRKAGIVANSVSQLHEKARKIFSITNDEEVKIVLASDGTLIVDDEFLQHLPKDSLVVLLRKREQWELSKFRVAEDEIDANLSPFSILQLVAGDPSKMLLLDDIQLELICECDLDTDSARYSLYERIQDSCQRLLADRRDSREVSDLVKMLTDN</sequence>
<dbReference type="Pfam" id="PF02017">
    <property type="entry name" value="CIDE-N"/>
    <property type="match status" value="1"/>
</dbReference>
<gene>
    <name evidence="4" type="ORF">QYM36_010679</name>
</gene>
<feature type="domain" description="CIDE-N" evidence="3">
    <location>
        <begin position="1"/>
        <end position="78"/>
    </location>
</feature>
<name>A0AA88HU19_ARTSF</name>
<evidence type="ECO:0000259" key="3">
    <source>
        <dbReference type="PROSITE" id="PS51135"/>
    </source>
</evidence>
<dbReference type="SMART" id="SM00266">
    <property type="entry name" value="CAD"/>
    <property type="match status" value="1"/>
</dbReference>
<dbReference type="AlphaFoldDB" id="A0AA88HU19"/>
<dbReference type="InterPro" id="IPR003508">
    <property type="entry name" value="CIDE-N_dom"/>
</dbReference>
<dbReference type="GO" id="GO:0006915">
    <property type="term" value="P:apoptotic process"/>
    <property type="evidence" value="ECO:0007669"/>
    <property type="project" value="UniProtKB-UniRule"/>
</dbReference>
<reference evidence="4" key="1">
    <citation type="submission" date="2023-07" db="EMBL/GenBank/DDBJ databases">
        <title>Chromosome-level genome assembly of Artemia franciscana.</title>
        <authorList>
            <person name="Jo E."/>
        </authorList>
    </citation>
    <scope>NUCLEOTIDE SEQUENCE</scope>
    <source>
        <tissue evidence="4">Whole body</tissue>
    </source>
</reference>
<comment type="caution">
    <text evidence="4">The sequence shown here is derived from an EMBL/GenBank/DDBJ whole genome shotgun (WGS) entry which is preliminary data.</text>
</comment>
<dbReference type="Proteomes" id="UP001187531">
    <property type="component" value="Unassembled WGS sequence"/>
</dbReference>
<proteinExistence type="predicted"/>
<keyword evidence="5" id="KW-1185">Reference proteome</keyword>
<protein>
    <recommendedName>
        <fullName evidence="3">CIDE-N domain-containing protein</fullName>
    </recommendedName>
</protein>
<dbReference type="Gene3D" id="3.10.20.10">
    <property type="match status" value="1"/>
</dbReference>
<evidence type="ECO:0000256" key="2">
    <source>
        <dbReference type="PROSITE-ProRule" id="PRU00447"/>
    </source>
</evidence>
<dbReference type="PANTHER" id="PTHR12306:SF15">
    <property type="entry name" value="DNAATION FACTOR-RELATED PROTEIN 1, ISOFORM B-RELATED"/>
    <property type="match status" value="1"/>
</dbReference>
<dbReference type="SUPFAM" id="SSF54277">
    <property type="entry name" value="CAD &amp; PB1 domains"/>
    <property type="match status" value="1"/>
</dbReference>
<dbReference type="PROSITE" id="PS51135">
    <property type="entry name" value="CIDE_N"/>
    <property type="match status" value="1"/>
</dbReference>
<dbReference type="GO" id="GO:0042981">
    <property type="term" value="P:regulation of apoptotic process"/>
    <property type="evidence" value="ECO:0007669"/>
    <property type="project" value="TreeGrafter"/>
</dbReference>
<keyword evidence="1 2" id="KW-0053">Apoptosis</keyword>
<organism evidence="4 5">
    <name type="scientific">Artemia franciscana</name>
    <name type="common">Brine shrimp</name>
    <name type="synonym">Artemia sanfranciscana</name>
    <dbReference type="NCBI Taxonomy" id="6661"/>
    <lineage>
        <taxon>Eukaryota</taxon>
        <taxon>Metazoa</taxon>
        <taxon>Ecdysozoa</taxon>
        <taxon>Arthropoda</taxon>
        <taxon>Crustacea</taxon>
        <taxon>Branchiopoda</taxon>
        <taxon>Anostraca</taxon>
        <taxon>Artemiidae</taxon>
        <taxon>Artemia</taxon>
    </lineage>
</organism>
<evidence type="ECO:0000256" key="1">
    <source>
        <dbReference type="ARBA" id="ARBA00022703"/>
    </source>
</evidence>